<dbReference type="InterPro" id="IPR004995">
    <property type="entry name" value="Spore_Ger"/>
</dbReference>
<dbReference type="AlphaFoldDB" id="A0A6M0H2R1"/>
<keyword evidence="5" id="KW-1185">Reference proteome</keyword>
<dbReference type="EMBL" id="JAAGPU010000013">
    <property type="protein sequence ID" value="NEU04889.1"/>
    <property type="molecule type" value="Genomic_DNA"/>
</dbReference>
<dbReference type="PANTHER" id="PTHR22550">
    <property type="entry name" value="SPORE GERMINATION PROTEIN"/>
    <property type="match status" value="1"/>
</dbReference>
<dbReference type="Pfam" id="PF03323">
    <property type="entry name" value="GerA"/>
    <property type="match status" value="1"/>
</dbReference>
<reference evidence="4 5" key="1">
    <citation type="submission" date="2020-02" db="EMBL/GenBank/DDBJ databases">
        <title>Genome assembly of a novel Clostridium senegalense strain.</title>
        <authorList>
            <person name="Gupta T.B."/>
            <person name="Jauregui R."/>
            <person name="Maclean P."/>
            <person name="Nawarathana A."/>
            <person name="Brightwell G."/>
        </authorList>
    </citation>
    <scope>NUCLEOTIDE SEQUENCE [LARGE SCALE GENOMIC DNA]</scope>
    <source>
        <strain evidence="4 5">AGRFS4</strain>
    </source>
</reference>
<feature type="transmembrane region" description="Helical" evidence="3">
    <location>
        <begin position="287"/>
        <end position="307"/>
    </location>
</feature>
<evidence type="ECO:0000313" key="5">
    <source>
        <dbReference type="Proteomes" id="UP000481872"/>
    </source>
</evidence>
<evidence type="ECO:0000256" key="1">
    <source>
        <dbReference type="ARBA" id="ARBA00005278"/>
    </source>
</evidence>
<evidence type="ECO:0000256" key="2">
    <source>
        <dbReference type="ARBA" id="ARBA00023136"/>
    </source>
</evidence>
<feature type="transmembrane region" description="Helical" evidence="3">
    <location>
        <begin position="406"/>
        <end position="433"/>
    </location>
</feature>
<comment type="caution">
    <text evidence="4">The sequence shown here is derived from an EMBL/GenBank/DDBJ whole genome shotgun (WGS) entry which is preliminary data.</text>
</comment>
<sequence>MKITSNLKENIQNITSVLKVKESFDIIERILDVHDKKIYLYFVDGFVKDENLEFLIRSLLFMTKESFSKFETSNDFIQKMISSMEVSEEDDVSKLSTSVLSGQTAMIVEGFPTAILLDLRTYPARGPQEPEKEQVLRGSRDGFVETIVFNTALVRRRIRDSRLVFQMFSIGEMTKTDVAIGYIDGVVDKKTLDIVTTQLKNIKVDALTVGDQTLVECIAGKNWFSPFPKIRYTERPDVASAHVMEGKIVLFVDNSPSAMILPTSFFDFIEDIDDYYFPLITGNYLRLIRNLILIFTVFITPLYIYIVQNPGVLPESLKFLLPSDIYPVPLVLQFILLELSVDGLKLASLNTPSSLGMSLSVIGALILGEYAVNSGWFISEAILYMAIVALASFTQPSIEMGFAVKFLRILILILTGLFNLWGFGIGLILSLVLLASTKTLTGEPYLYPLFPFNWNALKNLIFRTSVSSKQKINKKNVV</sequence>
<keyword evidence="2 3" id="KW-0472">Membrane</keyword>
<feature type="transmembrane region" description="Helical" evidence="3">
    <location>
        <begin position="374"/>
        <end position="394"/>
    </location>
</feature>
<dbReference type="PIRSF" id="PIRSF005690">
    <property type="entry name" value="GerBA"/>
    <property type="match status" value="1"/>
</dbReference>
<dbReference type="Proteomes" id="UP000481872">
    <property type="component" value="Unassembled WGS sequence"/>
</dbReference>
<dbReference type="RefSeq" id="WP_199869848.1">
    <property type="nucleotide sequence ID" value="NZ_JAAGPU010000013.1"/>
</dbReference>
<dbReference type="GO" id="GO:0009847">
    <property type="term" value="P:spore germination"/>
    <property type="evidence" value="ECO:0007669"/>
    <property type="project" value="InterPro"/>
</dbReference>
<dbReference type="GO" id="GO:0016020">
    <property type="term" value="C:membrane"/>
    <property type="evidence" value="ECO:0007669"/>
    <property type="project" value="InterPro"/>
</dbReference>
<accession>A0A6M0H2R1</accession>
<keyword evidence="3" id="KW-0812">Transmembrane</keyword>
<proteinExistence type="inferred from homology"/>
<organism evidence="4 5">
    <name type="scientific">Clostridium senegalense</name>
    <dbReference type="NCBI Taxonomy" id="1465809"/>
    <lineage>
        <taxon>Bacteria</taxon>
        <taxon>Bacillati</taxon>
        <taxon>Bacillota</taxon>
        <taxon>Clostridia</taxon>
        <taxon>Eubacteriales</taxon>
        <taxon>Clostridiaceae</taxon>
        <taxon>Clostridium</taxon>
    </lineage>
</organism>
<dbReference type="PANTHER" id="PTHR22550:SF9">
    <property type="entry name" value="STAGE V SPORULATION PROTEIN AF"/>
    <property type="match status" value="1"/>
</dbReference>
<protein>
    <submittedName>
        <fullName evidence="4">Spore germination protein</fullName>
    </submittedName>
</protein>
<keyword evidence="3" id="KW-1133">Transmembrane helix</keyword>
<evidence type="ECO:0000313" key="4">
    <source>
        <dbReference type="EMBL" id="NEU04889.1"/>
    </source>
</evidence>
<dbReference type="InterPro" id="IPR050768">
    <property type="entry name" value="UPF0353/GerABKA_families"/>
</dbReference>
<comment type="similarity">
    <text evidence="1">Belongs to the GerABKA family.</text>
</comment>
<feature type="transmembrane region" description="Helical" evidence="3">
    <location>
        <begin position="349"/>
        <end position="368"/>
    </location>
</feature>
<evidence type="ECO:0000256" key="3">
    <source>
        <dbReference type="SAM" id="Phobius"/>
    </source>
</evidence>
<gene>
    <name evidence="4" type="ORF">G3M99_08490</name>
</gene>
<name>A0A6M0H2R1_9CLOT</name>